<dbReference type="EMBL" id="BAABLM010000005">
    <property type="protein sequence ID" value="GAA4678436.1"/>
    <property type="molecule type" value="Genomic_DNA"/>
</dbReference>
<evidence type="ECO:0000313" key="2">
    <source>
        <dbReference type="EMBL" id="GAA4678436.1"/>
    </source>
</evidence>
<comment type="caution">
    <text evidence="2">The sequence shown here is derived from an EMBL/GenBank/DDBJ whole genome shotgun (WGS) entry which is preliminary data.</text>
</comment>
<proteinExistence type="predicted"/>
<feature type="region of interest" description="Disordered" evidence="1">
    <location>
        <begin position="1"/>
        <end position="35"/>
    </location>
</feature>
<feature type="compositionally biased region" description="Basic and acidic residues" evidence="1">
    <location>
        <begin position="26"/>
        <end position="35"/>
    </location>
</feature>
<name>A0ABP8W425_9MICO</name>
<dbReference type="Proteomes" id="UP001501295">
    <property type="component" value="Unassembled WGS sequence"/>
</dbReference>
<sequence length="73" mass="7741">MGLYESDPETRPIRIQHYPSKSPAAKPDRFPPVDKFQRDAHDAAAEVAAGPSYQELIEAASADEPGGGSSTAS</sequence>
<evidence type="ECO:0000256" key="1">
    <source>
        <dbReference type="SAM" id="MobiDB-lite"/>
    </source>
</evidence>
<reference evidence="3" key="1">
    <citation type="journal article" date="2019" name="Int. J. Syst. Evol. Microbiol.">
        <title>The Global Catalogue of Microorganisms (GCM) 10K type strain sequencing project: providing services to taxonomists for standard genome sequencing and annotation.</title>
        <authorList>
            <consortium name="The Broad Institute Genomics Platform"/>
            <consortium name="The Broad Institute Genome Sequencing Center for Infectious Disease"/>
            <person name="Wu L."/>
            <person name="Ma J."/>
        </authorList>
    </citation>
    <scope>NUCLEOTIDE SEQUENCE [LARGE SCALE GENOMIC DNA]</scope>
    <source>
        <strain evidence="3">JCM 18956</strain>
    </source>
</reference>
<accession>A0ABP8W425</accession>
<keyword evidence="3" id="KW-1185">Reference proteome</keyword>
<protein>
    <submittedName>
        <fullName evidence="2">Uncharacterized protein</fullName>
    </submittedName>
</protein>
<gene>
    <name evidence="2" type="ORF">GCM10025780_24140</name>
</gene>
<evidence type="ECO:0000313" key="3">
    <source>
        <dbReference type="Proteomes" id="UP001501295"/>
    </source>
</evidence>
<organism evidence="2 3">
    <name type="scientific">Frondihabitans cladoniiphilus</name>
    <dbReference type="NCBI Taxonomy" id="715785"/>
    <lineage>
        <taxon>Bacteria</taxon>
        <taxon>Bacillati</taxon>
        <taxon>Actinomycetota</taxon>
        <taxon>Actinomycetes</taxon>
        <taxon>Micrococcales</taxon>
        <taxon>Microbacteriaceae</taxon>
        <taxon>Frondihabitans</taxon>
    </lineage>
</organism>